<evidence type="ECO:0000313" key="1">
    <source>
        <dbReference type="EMBL" id="AIY16133.1"/>
    </source>
</evidence>
<dbReference type="STRING" id="2045.KR76_04025"/>
<dbReference type="RefSeq" id="WP_038676804.1">
    <property type="nucleotide sequence ID" value="NZ_BJMC01000029.1"/>
</dbReference>
<gene>
    <name evidence="1" type="ORF">KR76_04025</name>
</gene>
<keyword evidence="2" id="KW-1185">Reference proteome</keyword>
<dbReference type="AlphaFoldDB" id="A0A0J9YH42"/>
<dbReference type="OrthoDB" id="3836417at2"/>
<organism evidence="1 2">
    <name type="scientific">Nocardioides simplex</name>
    <name type="common">Arthrobacter simplex</name>
    <dbReference type="NCBI Taxonomy" id="2045"/>
    <lineage>
        <taxon>Bacteria</taxon>
        <taxon>Bacillati</taxon>
        <taxon>Actinomycetota</taxon>
        <taxon>Actinomycetes</taxon>
        <taxon>Propionibacteriales</taxon>
        <taxon>Nocardioidaceae</taxon>
        <taxon>Pimelobacter</taxon>
    </lineage>
</organism>
<dbReference type="GeneID" id="96608134"/>
<name>A0A0J9YH42_NOCSI</name>
<evidence type="ECO:0000313" key="2">
    <source>
        <dbReference type="Proteomes" id="UP000030300"/>
    </source>
</evidence>
<dbReference type="Proteomes" id="UP000030300">
    <property type="component" value="Chromosome"/>
</dbReference>
<accession>A0A0J9YH42</accession>
<dbReference type="EMBL" id="CP009896">
    <property type="protein sequence ID" value="AIY16133.1"/>
    <property type="molecule type" value="Genomic_DNA"/>
</dbReference>
<sequence>MTQQHGLTWGSLDFVSTTPAASGYLVESVADGSSFGNPEQRVEVVRSLLTDGALAVLEGWDNREVVIRLRLSAPLAAAGPALAAAEAALMREILATRKSQLAWVPPATDAKTCVFDVVGASLDRDYQGEWDLEEKAREYRYFLLTLTCLPFARTAARTVVPALPPPAVTPVVVVIDTCDSTSGWTASGTNVTTPVVTSTGGYVQAAATSTSTPGVESLNLARAGSISFGSTPYLRITASDTSLGEGGSLSAVGGGGVMSPKLVAASPTIAGASDYYFGPLTSVTSIAFSRASTTTASGASVALRVHEVARTDALPASGTSRQQARSATVTGSAPTQAMARLYDATPAALGTEVLFYTSTNPQSSPALRPFRTASAAETTDSTMVSGKRNTLTSAMTFRIPSSRITEGTYSLLARLNVSTAGTIGWSTRIVSATGTTTVGSSVVISGSTAVGTTGGAYQVVNLASIPLPAVKAEADQAIELTLTGTANMTLDESWLFAVHDGALTWITDSDSLTWIEIRSPELGAARPSVYGGTGAKGANSVCIDWKCKSFGAHRFEPGLMQIFTVASTSLVSQSELEFYPRYHSHVGDEAA</sequence>
<reference evidence="1 2" key="1">
    <citation type="journal article" date="2015" name="Genome Announc.">
        <title>Complete Genome Sequence of Steroid-Transforming Nocardioides simplex VKM Ac-2033D.</title>
        <authorList>
            <person name="Shtratnikova V.Y."/>
            <person name="Schelkunov M.I."/>
            <person name="Pekov Y.A."/>
            <person name="Fokina V.V."/>
            <person name="Logacheva M.D."/>
            <person name="Sokolov S.L."/>
            <person name="Bragin E.Y."/>
            <person name="Ashapkin V.V."/>
            <person name="Donova M.V."/>
        </authorList>
    </citation>
    <scope>NUCLEOTIDE SEQUENCE [LARGE SCALE GENOMIC DNA]</scope>
    <source>
        <strain evidence="1 2">VKM Ac-2033D</strain>
    </source>
</reference>
<proteinExistence type="predicted"/>
<dbReference type="KEGG" id="psim:KR76_04025"/>
<protein>
    <submittedName>
        <fullName evidence="1">Uncharacterized protein</fullName>
    </submittedName>
</protein>